<proteinExistence type="predicted"/>
<evidence type="ECO:0000313" key="4">
    <source>
        <dbReference type="Proteomes" id="UP000053660"/>
    </source>
</evidence>
<dbReference type="AlphaFoldDB" id="A0A0B1SG82"/>
<dbReference type="GO" id="GO:0141221">
    <property type="term" value="F:histone deacetylase activity, hydrolytic mechanism"/>
    <property type="evidence" value="ECO:0007669"/>
    <property type="project" value="UniProtKB-EC"/>
</dbReference>
<accession>A0A0B1SG82</accession>
<dbReference type="EMBL" id="KN578876">
    <property type="protein sequence ID" value="KHJ82537.1"/>
    <property type="molecule type" value="Genomic_DNA"/>
</dbReference>
<gene>
    <name evidence="3" type="ORF">OESDEN_17769</name>
</gene>
<comment type="catalytic activity">
    <reaction evidence="1">
        <text>N(6)-acetyl-L-lysyl-[histone] + H2O = L-lysyl-[histone] + acetate</text>
        <dbReference type="Rhea" id="RHEA:58196"/>
        <dbReference type="Rhea" id="RHEA-COMP:9845"/>
        <dbReference type="Rhea" id="RHEA-COMP:11338"/>
        <dbReference type="ChEBI" id="CHEBI:15377"/>
        <dbReference type="ChEBI" id="CHEBI:29969"/>
        <dbReference type="ChEBI" id="CHEBI:30089"/>
        <dbReference type="ChEBI" id="CHEBI:61930"/>
        <dbReference type="EC" id="3.5.1.98"/>
    </reaction>
</comment>
<dbReference type="SUPFAM" id="SSF52768">
    <property type="entry name" value="Arginase/deacetylase"/>
    <property type="match status" value="1"/>
</dbReference>
<protein>
    <recommendedName>
        <fullName evidence="2">Histone deacetylase domain-containing protein</fullName>
    </recommendedName>
</protein>
<sequence>MESFQPCAIVLQCGADSLVGDRLGCFNLTLKGHGKCVAFLKKFGIPLMLVGGGGYTIRNVSRCWTYETSVAVDTEIANELPYNDYFEYFGPDFKLHIEKSNMTNQNTQDYLEKTMTRLFENLRELPYAPSVQMQPIPPDSIYVPEKSLLEDHSNPDVSFKFFIP</sequence>
<evidence type="ECO:0000256" key="1">
    <source>
        <dbReference type="ARBA" id="ARBA00048287"/>
    </source>
</evidence>
<name>A0A0B1SG82_OESDE</name>
<dbReference type="PANTHER" id="PTHR48252:SF77">
    <property type="entry name" value="HISTONE DEACETYLASE DOMAIN-CONTAINING PROTEIN"/>
    <property type="match status" value="1"/>
</dbReference>
<keyword evidence="4" id="KW-1185">Reference proteome</keyword>
<dbReference type="Proteomes" id="UP000053660">
    <property type="component" value="Unassembled WGS sequence"/>
</dbReference>
<dbReference type="OrthoDB" id="1918432at2759"/>
<dbReference type="InterPro" id="IPR023696">
    <property type="entry name" value="Ureohydrolase_dom_sf"/>
</dbReference>
<evidence type="ECO:0000313" key="3">
    <source>
        <dbReference type="EMBL" id="KHJ82537.1"/>
    </source>
</evidence>
<dbReference type="InterPro" id="IPR023801">
    <property type="entry name" value="His_deacetylse_dom"/>
</dbReference>
<dbReference type="InterPro" id="IPR037138">
    <property type="entry name" value="His_deacetylse_dom_sf"/>
</dbReference>
<dbReference type="PANTHER" id="PTHR48252">
    <property type="entry name" value="HISTONE DEACETYLASE 2-RELATED"/>
    <property type="match status" value="1"/>
</dbReference>
<dbReference type="Pfam" id="PF00850">
    <property type="entry name" value="Hist_deacetyl"/>
    <property type="match status" value="1"/>
</dbReference>
<feature type="domain" description="Histone deacetylase" evidence="2">
    <location>
        <begin position="1"/>
        <end position="69"/>
    </location>
</feature>
<evidence type="ECO:0000259" key="2">
    <source>
        <dbReference type="Pfam" id="PF00850"/>
    </source>
</evidence>
<dbReference type="Gene3D" id="3.40.800.20">
    <property type="entry name" value="Histone deacetylase domain"/>
    <property type="match status" value="1"/>
</dbReference>
<reference evidence="3 4" key="1">
    <citation type="submission" date="2014-03" db="EMBL/GenBank/DDBJ databases">
        <title>Draft genome of the hookworm Oesophagostomum dentatum.</title>
        <authorList>
            <person name="Mitreva M."/>
        </authorList>
    </citation>
    <scope>NUCLEOTIDE SEQUENCE [LARGE SCALE GENOMIC DNA]</scope>
    <source>
        <strain evidence="3 4">OD-Hann</strain>
    </source>
</reference>
<organism evidence="3 4">
    <name type="scientific">Oesophagostomum dentatum</name>
    <name type="common">Nodular worm</name>
    <dbReference type="NCBI Taxonomy" id="61180"/>
    <lineage>
        <taxon>Eukaryota</taxon>
        <taxon>Metazoa</taxon>
        <taxon>Ecdysozoa</taxon>
        <taxon>Nematoda</taxon>
        <taxon>Chromadorea</taxon>
        <taxon>Rhabditida</taxon>
        <taxon>Rhabditina</taxon>
        <taxon>Rhabditomorpha</taxon>
        <taxon>Strongyloidea</taxon>
        <taxon>Strongylidae</taxon>
        <taxon>Oesophagostomum</taxon>
    </lineage>
</organism>